<evidence type="ECO:0000256" key="14">
    <source>
        <dbReference type="RuleBase" id="RU365096"/>
    </source>
</evidence>
<dbReference type="InterPro" id="IPR044298">
    <property type="entry name" value="MIG/MutY"/>
</dbReference>
<reference evidence="17" key="1">
    <citation type="submission" date="2016-11" db="EMBL/GenBank/DDBJ databases">
        <authorList>
            <person name="Varghese N."/>
            <person name="Submissions S."/>
        </authorList>
    </citation>
    <scope>NUCLEOTIDE SEQUENCE [LARGE SCALE GENOMIC DNA]</scope>
    <source>
        <strain evidence="17">DSM 16478</strain>
    </source>
</reference>
<dbReference type="EC" id="3.2.2.31" evidence="4 14"/>
<dbReference type="Gene3D" id="1.10.340.30">
    <property type="entry name" value="Hypothetical protein, domain 2"/>
    <property type="match status" value="1"/>
</dbReference>
<dbReference type="CDD" id="cd03431">
    <property type="entry name" value="NUDIX_DNA_Glycosylase_C-MutY"/>
    <property type="match status" value="1"/>
</dbReference>
<dbReference type="Gene3D" id="1.10.1670.10">
    <property type="entry name" value="Helix-hairpin-Helix base-excision DNA repair enzymes (C-terminal)"/>
    <property type="match status" value="1"/>
</dbReference>
<keyword evidence="6" id="KW-0004">4Fe-4S</keyword>
<gene>
    <name evidence="16" type="ORF">SAMN04488007_0461</name>
</gene>
<dbReference type="GO" id="GO:0046872">
    <property type="term" value="F:metal ion binding"/>
    <property type="evidence" value="ECO:0007669"/>
    <property type="project" value="UniProtKB-UniRule"/>
</dbReference>
<keyword evidence="12" id="KW-0234">DNA repair</keyword>
<evidence type="ECO:0000256" key="7">
    <source>
        <dbReference type="ARBA" id="ARBA00022723"/>
    </source>
</evidence>
<evidence type="ECO:0000256" key="10">
    <source>
        <dbReference type="ARBA" id="ARBA00023004"/>
    </source>
</evidence>
<evidence type="ECO:0000256" key="6">
    <source>
        <dbReference type="ARBA" id="ARBA00022485"/>
    </source>
</evidence>
<dbReference type="STRING" id="228958.SAMN04488007_0461"/>
<keyword evidence="7" id="KW-0479">Metal-binding</keyword>
<evidence type="ECO:0000256" key="11">
    <source>
        <dbReference type="ARBA" id="ARBA00023014"/>
    </source>
</evidence>
<keyword evidence="11" id="KW-0411">Iron-sulfur</keyword>
<keyword evidence="8 14" id="KW-0227">DNA damage</keyword>
<evidence type="ECO:0000256" key="3">
    <source>
        <dbReference type="ARBA" id="ARBA00008343"/>
    </source>
</evidence>
<dbReference type="CDD" id="cd00056">
    <property type="entry name" value="ENDO3c"/>
    <property type="match status" value="1"/>
</dbReference>
<dbReference type="InterPro" id="IPR029119">
    <property type="entry name" value="MutY_C"/>
</dbReference>
<evidence type="ECO:0000256" key="13">
    <source>
        <dbReference type="ARBA" id="ARBA00023295"/>
    </source>
</evidence>
<dbReference type="FunFam" id="1.10.340.30:FF:000002">
    <property type="entry name" value="Adenine DNA glycosylase"/>
    <property type="match status" value="1"/>
</dbReference>
<accession>A0A1M6JM29</accession>
<evidence type="ECO:0000256" key="12">
    <source>
        <dbReference type="ARBA" id="ARBA00023204"/>
    </source>
</evidence>
<dbReference type="Pfam" id="PF00730">
    <property type="entry name" value="HhH-GPD"/>
    <property type="match status" value="1"/>
</dbReference>
<dbReference type="PROSITE" id="PS00764">
    <property type="entry name" value="ENDONUCLEASE_III_1"/>
    <property type="match status" value="1"/>
</dbReference>
<dbReference type="PANTHER" id="PTHR42944">
    <property type="entry name" value="ADENINE DNA GLYCOSYLASE"/>
    <property type="match status" value="1"/>
</dbReference>
<keyword evidence="10 14" id="KW-0408">Iron</keyword>
<keyword evidence="13 14" id="KW-0326">Glycosidase</keyword>
<dbReference type="SUPFAM" id="SSF48150">
    <property type="entry name" value="DNA-glycosylase"/>
    <property type="match status" value="1"/>
</dbReference>
<evidence type="ECO:0000313" key="16">
    <source>
        <dbReference type="EMBL" id="SHJ47769.1"/>
    </source>
</evidence>
<sequence length="349" mass="40207">MSFSSKILDWYHENKRSLPWRKSTDPYKIWLSEIILQQTRVAQGTPYYLSFVENFPTVYDLASANEEQVLKLWQGLGYYSRARNLHAAAKMVVEQYNGKFPDNYKKLLTLKGVGDYTASAISSICFNEAQAVVDGNVYRVLSRYYGIDTPINSTEGIKYFKSLAQKVMDPANIRDYNQGIMEFGAIQCSPKKPLCLHCPLNDSCVALEKGLVDTLPVKLKKVKVRNRYFNYLIPIYKDADGNQFTSIHQRIGKGIWQNLWQFPLLESDDVLEIDDISIRYKEVLGDMKSNEVIAYNVNAIVHKLSHQHLHTKFWLVYINDDFANKIPVEEISDFPVPVLIADFIKAFKF</sequence>
<evidence type="ECO:0000259" key="15">
    <source>
        <dbReference type="SMART" id="SM00478"/>
    </source>
</evidence>
<dbReference type="GO" id="GO:0006284">
    <property type="term" value="P:base-excision repair"/>
    <property type="evidence" value="ECO:0007669"/>
    <property type="project" value="UniProtKB-UniRule"/>
</dbReference>
<comment type="similarity">
    <text evidence="3 14">Belongs to the Nth/MutY family.</text>
</comment>
<evidence type="ECO:0000256" key="4">
    <source>
        <dbReference type="ARBA" id="ARBA00012045"/>
    </source>
</evidence>
<dbReference type="InterPro" id="IPR003265">
    <property type="entry name" value="HhH-GPD_domain"/>
</dbReference>
<dbReference type="InterPro" id="IPR005760">
    <property type="entry name" value="A/G_AdeGlyc_MutY"/>
</dbReference>
<dbReference type="GO" id="GO:0006298">
    <property type="term" value="P:mismatch repair"/>
    <property type="evidence" value="ECO:0007669"/>
    <property type="project" value="TreeGrafter"/>
</dbReference>
<comment type="function">
    <text evidence="2">Adenine glycosylase active on G-A mispairs. MutY also corrects error-prone DNA synthesis past GO lesions which are due to the oxidatively damaged form of guanine: 7,8-dihydro-8-oxoguanine (8-oxo-dGTP).</text>
</comment>
<dbReference type="RefSeq" id="WP_073240861.1">
    <property type="nucleotide sequence ID" value="NZ_FQZX01000001.1"/>
</dbReference>
<dbReference type="GO" id="GO:0035485">
    <property type="term" value="F:adenine/guanine mispair binding"/>
    <property type="evidence" value="ECO:0007669"/>
    <property type="project" value="TreeGrafter"/>
</dbReference>
<name>A0A1M6JM29_9FLAO</name>
<dbReference type="EMBL" id="FQZX01000001">
    <property type="protein sequence ID" value="SHJ47769.1"/>
    <property type="molecule type" value="Genomic_DNA"/>
</dbReference>
<dbReference type="AlphaFoldDB" id="A0A1M6JM29"/>
<evidence type="ECO:0000256" key="1">
    <source>
        <dbReference type="ARBA" id="ARBA00000843"/>
    </source>
</evidence>
<evidence type="ECO:0000256" key="9">
    <source>
        <dbReference type="ARBA" id="ARBA00022801"/>
    </source>
</evidence>
<feature type="domain" description="HhH-GPD" evidence="15">
    <location>
        <begin position="35"/>
        <end position="186"/>
    </location>
</feature>
<evidence type="ECO:0000313" key="17">
    <source>
        <dbReference type="Proteomes" id="UP000184314"/>
    </source>
</evidence>
<comment type="cofactor">
    <cofactor evidence="14">
        <name>[4Fe-4S] cluster</name>
        <dbReference type="ChEBI" id="CHEBI:49883"/>
    </cofactor>
    <text evidence="14">Binds 1 [4Fe-4S] cluster.</text>
</comment>
<dbReference type="PANTHER" id="PTHR42944:SF1">
    <property type="entry name" value="ADENINE DNA GLYCOSYLASE"/>
    <property type="match status" value="1"/>
</dbReference>
<dbReference type="GO" id="GO:0034039">
    <property type="term" value="F:8-oxo-7,8-dihydroguanine DNA N-glycosylase activity"/>
    <property type="evidence" value="ECO:0007669"/>
    <property type="project" value="TreeGrafter"/>
</dbReference>
<keyword evidence="9" id="KW-0378">Hydrolase</keyword>
<dbReference type="GO" id="GO:0000701">
    <property type="term" value="F:purine-specific mismatch base pair DNA N-glycosylase activity"/>
    <property type="evidence" value="ECO:0007669"/>
    <property type="project" value="UniProtKB-EC"/>
</dbReference>
<dbReference type="Pfam" id="PF14815">
    <property type="entry name" value="NUDIX_4"/>
    <property type="match status" value="1"/>
</dbReference>
<dbReference type="Proteomes" id="UP000184314">
    <property type="component" value="Unassembled WGS sequence"/>
</dbReference>
<keyword evidence="17" id="KW-1185">Reference proteome</keyword>
<dbReference type="InterPro" id="IPR015797">
    <property type="entry name" value="NUDIX_hydrolase-like_dom_sf"/>
</dbReference>
<comment type="catalytic activity">
    <reaction evidence="1 14">
        <text>Hydrolyzes free adenine bases from 7,8-dihydro-8-oxoguanine:adenine mismatched double-stranded DNA, leaving an apurinic site.</text>
        <dbReference type="EC" id="3.2.2.31"/>
    </reaction>
</comment>
<proteinExistence type="inferred from homology"/>
<organism evidence="16 17">
    <name type="scientific">Maribacter aquivivus</name>
    <dbReference type="NCBI Taxonomy" id="228958"/>
    <lineage>
        <taxon>Bacteria</taxon>
        <taxon>Pseudomonadati</taxon>
        <taxon>Bacteroidota</taxon>
        <taxon>Flavobacteriia</taxon>
        <taxon>Flavobacteriales</taxon>
        <taxon>Flavobacteriaceae</taxon>
        <taxon>Maribacter</taxon>
    </lineage>
</organism>
<dbReference type="InterPro" id="IPR011257">
    <property type="entry name" value="DNA_glycosylase"/>
</dbReference>
<dbReference type="Gene3D" id="3.90.79.10">
    <property type="entry name" value="Nucleoside Triphosphate Pyrophosphohydrolase"/>
    <property type="match status" value="1"/>
</dbReference>
<evidence type="ECO:0000256" key="8">
    <source>
        <dbReference type="ARBA" id="ARBA00022763"/>
    </source>
</evidence>
<protein>
    <recommendedName>
        <fullName evidence="5 14">Adenine DNA glycosylase</fullName>
        <ecNumber evidence="4 14">3.2.2.31</ecNumber>
    </recommendedName>
</protein>
<dbReference type="GO" id="GO:0051539">
    <property type="term" value="F:4 iron, 4 sulfur cluster binding"/>
    <property type="evidence" value="ECO:0007669"/>
    <property type="project" value="UniProtKB-UniRule"/>
</dbReference>
<dbReference type="NCBIfam" id="TIGR01084">
    <property type="entry name" value="mutY"/>
    <property type="match status" value="1"/>
</dbReference>
<dbReference type="InterPro" id="IPR023170">
    <property type="entry name" value="HhH_base_excis_C"/>
</dbReference>
<dbReference type="GO" id="GO:0032357">
    <property type="term" value="F:oxidized purine DNA binding"/>
    <property type="evidence" value="ECO:0007669"/>
    <property type="project" value="TreeGrafter"/>
</dbReference>
<evidence type="ECO:0000256" key="5">
    <source>
        <dbReference type="ARBA" id="ARBA00022023"/>
    </source>
</evidence>
<dbReference type="SMART" id="SM00478">
    <property type="entry name" value="ENDO3c"/>
    <property type="match status" value="1"/>
</dbReference>
<dbReference type="OrthoDB" id="9802365at2"/>
<evidence type="ECO:0000256" key="2">
    <source>
        <dbReference type="ARBA" id="ARBA00002933"/>
    </source>
</evidence>
<dbReference type="InterPro" id="IPR004035">
    <property type="entry name" value="Endouclease-III_FeS-bd_BS"/>
</dbReference>
<dbReference type="SUPFAM" id="SSF55811">
    <property type="entry name" value="Nudix"/>
    <property type="match status" value="1"/>
</dbReference>